<evidence type="ECO:0000313" key="2">
    <source>
        <dbReference type="Proteomes" id="UP001315860"/>
    </source>
</evidence>
<evidence type="ECO:0008006" key="3">
    <source>
        <dbReference type="Google" id="ProtNLM"/>
    </source>
</evidence>
<protein>
    <recommendedName>
        <fullName evidence="3">DNA-binding protein</fullName>
    </recommendedName>
</protein>
<reference evidence="1 2" key="1">
    <citation type="submission" date="2022-07" db="EMBL/GenBank/DDBJ databases">
        <title>Novel species in genus Aeromicrobium.</title>
        <authorList>
            <person name="Ye L."/>
        </authorList>
    </citation>
    <scope>NUCLEOTIDE SEQUENCE [LARGE SCALE GENOMIC DNA]</scope>
    <source>
        <strain evidence="2">zg-Y50</strain>
    </source>
</reference>
<dbReference type="Proteomes" id="UP001315860">
    <property type="component" value="Chromosome"/>
</dbReference>
<sequence>MTETTPAPDAGDLPAAIGRPATRALTQAGLTSLALVLQRPRSEIARLHGVGPRAIRLLEEEAVARGLVWGGPG</sequence>
<accession>A0ABY5KFL4</accession>
<gene>
    <name evidence="1" type="ORF">NP095_03905</name>
</gene>
<organism evidence="1 2">
    <name type="scientific">Aeromicrobium duanguangcaii</name>
    <dbReference type="NCBI Taxonomy" id="2968086"/>
    <lineage>
        <taxon>Bacteria</taxon>
        <taxon>Bacillati</taxon>
        <taxon>Actinomycetota</taxon>
        <taxon>Actinomycetes</taxon>
        <taxon>Propionibacteriales</taxon>
        <taxon>Nocardioidaceae</taxon>
        <taxon>Aeromicrobium</taxon>
    </lineage>
</organism>
<name>A0ABY5KFL4_9ACTN</name>
<keyword evidence="2" id="KW-1185">Reference proteome</keyword>
<dbReference type="RefSeq" id="WP_232417280.1">
    <property type="nucleotide sequence ID" value="NZ_CP101990.1"/>
</dbReference>
<evidence type="ECO:0000313" key="1">
    <source>
        <dbReference type="EMBL" id="UUI69259.1"/>
    </source>
</evidence>
<dbReference type="EMBL" id="CP101990">
    <property type="protein sequence ID" value="UUI69259.1"/>
    <property type="molecule type" value="Genomic_DNA"/>
</dbReference>
<proteinExistence type="predicted"/>